<comment type="caution">
    <text evidence="1">The sequence shown here is derived from an EMBL/GenBank/DDBJ whole genome shotgun (WGS) entry which is preliminary data.</text>
</comment>
<evidence type="ECO:0000313" key="2">
    <source>
        <dbReference type="Proteomes" id="UP001234178"/>
    </source>
</evidence>
<proteinExistence type="predicted"/>
<reference evidence="1 2" key="1">
    <citation type="journal article" date="2023" name="Nucleic Acids Res.">
        <title>The hologenome of Daphnia magna reveals possible DNA methylation and microbiome-mediated evolution of the host genome.</title>
        <authorList>
            <person name="Chaturvedi A."/>
            <person name="Li X."/>
            <person name="Dhandapani V."/>
            <person name="Marshall H."/>
            <person name="Kissane S."/>
            <person name="Cuenca-Cambronero M."/>
            <person name="Asole G."/>
            <person name="Calvet F."/>
            <person name="Ruiz-Romero M."/>
            <person name="Marangio P."/>
            <person name="Guigo R."/>
            <person name="Rago D."/>
            <person name="Mirbahai L."/>
            <person name="Eastwood N."/>
            <person name="Colbourne J.K."/>
            <person name="Zhou J."/>
            <person name="Mallon E."/>
            <person name="Orsini L."/>
        </authorList>
    </citation>
    <scope>NUCLEOTIDE SEQUENCE [LARGE SCALE GENOMIC DNA]</scope>
    <source>
        <strain evidence="1">LRV0_1</strain>
    </source>
</reference>
<name>A0ABQ9YVQ6_9CRUS</name>
<keyword evidence="2" id="KW-1185">Reference proteome</keyword>
<organism evidence="1 2">
    <name type="scientific">Daphnia magna</name>
    <dbReference type="NCBI Taxonomy" id="35525"/>
    <lineage>
        <taxon>Eukaryota</taxon>
        <taxon>Metazoa</taxon>
        <taxon>Ecdysozoa</taxon>
        <taxon>Arthropoda</taxon>
        <taxon>Crustacea</taxon>
        <taxon>Branchiopoda</taxon>
        <taxon>Diplostraca</taxon>
        <taxon>Cladocera</taxon>
        <taxon>Anomopoda</taxon>
        <taxon>Daphniidae</taxon>
        <taxon>Daphnia</taxon>
    </lineage>
</organism>
<evidence type="ECO:0000313" key="1">
    <source>
        <dbReference type="EMBL" id="KAK4004727.1"/>
    </source>
</evidence>
<protein>
    <submittedName>
        <fullName evidence="1">Uncharacterized protein</fullName>
    </submittedName>
</protein>
<sequence>MVTSFVAPVVVTEAGPNPDLNPGHIYNKTIIIFHTNTEQGKIKKNIFYEKVPQVVEMVLVSIPKTGS</sequence>
<gene>
    <name evidence="1" type="ORF">OUZ56_006453</name>
</gene>
<dbReference type="Proteomes" id="UP001234178">
    <property type="component" value="Unassembled WGS sequence"/>
</dbReference>
<dbReference type="EMBL" id="JAOYFB010000001">
    <property type="protein sequence ID" value="KAK4004727.1"/>
    <property type="molecule type" value="Genomic_DNA"/>
</dbReference>
<accession>A0ABQ9YVQ6</accession>